<dbReference type="InterPro" id="IPR001936">
    <property type="entry name" value="RasGAP_dom"/>
</dbReference>
<dbReference type="KEGG" id="mbr:MONBRDRAFT_17576"/>
<dbReference type="Proteomes" id="UP000001357">
    <property type="component" value="Unassembled WGS sequence"/>
</dbReference>
<organism evidence="3 4">
    <name type="scientific">Monosiga brevicollis</name>
    <name type="common">Choanoflagellate</name>
    <dbReference type="NCBI Taxonomy" id="81824"/>
    <lineage>
        <taxon>Eukaryota</taxon>
        <taxon>Choanoflagellata</taxon>
        <taxon>Craspedida</taxon>
        <taxon>Salpingoecidae</taxon>
        <taxon>Monosiga</taxon>
    </lineage>
</organism>
<dbReference type="InterPro" id="IPR008936">
    <property type="entry name" value="Rho_GTPase_activation_prot"/>
</dbReference>
<dbReference type="GO" id="GO:0005096">
    <property type="term" value="F:GTPase activator activity"/>
    <property type="evidence" value="ECO:0007669"/>
    <property type="project" value="UniProtKB-KW"/>
</dbReference>
<dbReference type="Gene3D" id="1.10.506.10">
    <property type="entry name" value="GTPase Activation - p120gap, domain 1"/>
    <property type="match status" value="2"/>
</dbReference>
<gene>
    <name evidence="3" type="ORF">MONBRDRAFT_17576</name>
</gene>
<accession>A9US96</accession>
<evidence type="ECO:0000256" key="1">
    <source>
        <dbReference type="ARBA" id="ARBA00022468"/>
    </source>
</evidence>
<evidence type="ECO:0000259" key="2">
    <source>
        <dbReference type="PROSITE" id="PS50018"/>
    </source>
</evidence>
<proteinExistence type="predicted"/>
<dbReference type="SUPFAM" id="SSF48350">
    <property type="entry name" value="GTPase activation domain, GAP"/>
    <property type="match status" value="1"/>
</dbReference>
<dbReference type="Pfam" id="PF00616">
    <property type="entry name" value="RasGAP"/>
    <property type="match status" value="2"/>
</dbReference>
<dbReference type="RefSeq" id="XP_001743028.1">
    <property type="nucleotide sequence ID" value="XM_001742976.1"/>
</dbReference>
<dbReference type="PANTHER" id="PTHR10194">
    <property type="entry name" value="RAS GTPASE-ACTIVATING PROTEINS"/>
    <property type="match status" value="1"/>
</dbReference>
<dbReference type="OMA" id="IWINDGR"/>
<dbReference type="GeneID" id="5888780"/>
<dbReference type="InterPro" id="IPR039360">
    <property type="entry name" value="Ras_GTPase"/>
</dbReference>
<protein>
    <recommendedName>
        <fullName evidence="2">Ras-GAP domain-containing protein</fullName>
    </recommendedName>
</protein>
<dbReference type="eggNOG" id="KOG3508">
    <property type="taxonomic scope" value="Eukaryota"/>
</dbReference>
<dbReference type="InterPro" id="IPR023152">
    <property type="entry name" value="RasGAP_CS"/>
</dbReference>
<dbReference type="PROSITE" id="PS00509">
    <property type="entry name" value="RAS_GTPASE_ACTIV_1"/>
    <property type="match status" value="1"/>
</dbReference>
<dbReference type="AlphaFoldDB" id="A9US96"/>
<evidence type="ECO:0000313" key="4">
    <source>
        <dbReference type="Proteomes" id="UP000001357"/>
    </source>
</evidence>
<dbReference type="PROSITE" id="PS50018">
    <property type="entry name" value="RAS_GTPASE_ACTIV_2"/>
    <property type="match status" value="1"/>
</dbReference>
<dbReference type="EMBL" id="CH991544">
    <property type="protein sequence ID" value="EDQ91742.1"/>
    <property type="molecule type" value="Genomic_DNA"/>
</dbReference>
<dbReference type="PANTHER" id="PTHR10194:SF146">
    <property type="entry name" value="RAS GTPASE-ACTIVATING PROTEIN 1"/>
    <property type="match status" value="1"/>
</dbReference>
<dbReference type="InParanoid" id="A9US96"/>
<keyword evidence="4" id="KW-1185">Reference proteome</keyword>
<reference evidence="3 4" key="1">
    <citation type="journal article" date="2008" name="Nature">
        <title>The genome of the choanoflagellate Monosiga brevicollis and the origin of metazoans.</title>
        <authorList>
            <consortium name="JGI Sequencing"/>
            <person name="King N."/>
            <person name="Westbrook M.J."/>
            <person name="Young S.L."/>
            <person name="Kuo A."/>
            <person name="Abedin M."/>
            <person name="Chapman J."/>
            <person name="Fairclough S."/>
            <person name="Hellsten U."/>
            <person name="Isogai Y."/>
            <person name="Letunic I."/>
            <person name="Marr M."/>
            <person name="Pincus D."/>
            <person name="Putnam N."/>
            <person name="Rokas A."/>
            <person name="Wright K.J."/>
            <person name="Zuzow R."/>
            <person name="Dirks W."/>
            <person name="Good M."/>
            <person name="Goodstein D."/>
            <person name="Lemons D."/>
            <person name="Li W."/>
            <person name="Lyons J.B."/>
            <person name="Morris A."/>
            <person name="Nichols S."/>
            <person name="Richter D.J."/>
            <person name="Salamov A."/>
            <person name="Bork P."/>
            <person name="Lim W.A."/>
            <person name="Manning G."/>
            <person name="Miller W.T."/>
            <person name="McGinnis W."/>
            <person name="Shapiro H."/>
            <person name="Tjian R."/>
            <person name="Grigoriev I.V."/>
            <person name="Rokhsar D."/>
        </authorList>
    </citation>
    <scope>NUCLEOTIDE SEQUENCE [LARGE SCALE GENOMIC DNA]</scope>
    <source>
        <strain evidence="4">MX1 / ATCC 50154</strain>
    </source>
</reference>
<name>A9US96_MONBE</name>
<feature type="domain" description="Ras-GAP" evidence="2">
    <location>
        <begin position="36"/>
        <end position="227"/>
    </location>
</feature>
<keyword evidence="1" id="KW-0343">GTPase activation</keyword>
<evidence type="ECO:0000313" key="3">
    <source>
        <dbReference type="EMBL" id="EDQ91742.1"/>
    </source>
</evidence>
<dbReference type="SMART" id="SM00323">
    <property type="entry name" value="RasGAP"/>
    <property type="match status" value="1"/>
</dbReference>
<dbReference type="STRING" id="81824.A9US96"/>
<sequence length="317" mass="35954">MRQVILPVKAYEPLKLELERKDMVLQSALAEHLRASLNAFANHLIRIWINDGRDEELIGYLMAHHMQTEESPGTLFRGNTLVTKVMDQYMKFIAIDYLQDTVEHCIVDICDEKRSFEMDDSRGGRPAESARILKTHCQNICNSIFASVDRCPPPLRRVFGVLQQQAKKRFPGDAHVQYTSVSAFLFLRLFCPAIINPKLFNMMSEHPTDTLARNLTLVAKVIQNLANMAEFGQKEAFMQPMNEFIMLNRGKMQTFLNSVSSSTRGEHEVKVASASRDLAAVARMCSQTDKLETVLDSYKVQSPLVSIIRALESKNNA</sequence>
<dbReference type="CDD" id="cd04519">
    <property type="entry name" value="RasGAP"/>
    <property type="match status" value="1"/>
</dbReference>